<accession>A0A151NQH3</accession>
<dbReference type="Proteomes" id="UP000050525">
    <property type="component" value="Unassembled WGS sequence"/>
</dbReference>
<gene>
    <name evidence="1" type="ORF">Y1Q_0000104</name>
</gene>
<organism evidence="1 2">
    <name type="scientific">Alligator mississippiensis</name>
    <name type="common">American alligator</name>
    <dbReference type="NCBI Taxonomy" id="8496"/>
    <lineage>
        <taxon>Eukaryota</taxon>
        <taxon>Metazoa</taxon>
        <taxon>Chordata</taxon>
        <taxon>Craniata</taxon>
        <taxon>Vertebrata</taxon>
        <taxon>Euteleostomi</taxon>
        <taxon>Archelosauria</taxon>
        <taxon>Archosauria</taxon>
        <taxon>Crocodylia</taxon>
        <taxon>Alligatoridae</taxon>
        <taxon>Alligatorinae</taxon>
        <taxon>Alligator</taxon>
    </lineage>
</organism>
<keyword evidence="2" id="KW-1185">Reference proteome</keyword>
<protein>
    <submittedName>
        <fullName evidence="1">Uncharacterized protein</fullName>
    </submittedName>
</protein>
<proteinExistence type="predicted"/>
<evidence type="ECO:0000313" key="2">
    <source>
        <dbReference type="Proteomes" id="UP000050525"/>
    </source>
</evidence>
<sequence>MTNAMRSVQPGDQPCTPTLRGNKNGSCCHCPPSCRGCQSWPSTGHPSIGYCCCCSGHRCRTKLKTRMSEISRIMTYKVSSGPSFH</sequence>
<name>A0A151NQH3_ALLMI</name>
<evidence type="ECO:0000313" key="1">
    <source>
        <dbReference type="EMBL" id="KYO39091.1"/>
    </source>
</evidence>
<comment type="caution">
    <text evidence="1">The sequence shown here is derived from an EMBL/GenBank/DDBJ whole genome shotgun (WGS) entry which is preliminary data.</text>
</comment>
<dbReference type="EMBL" id="AKHW03002379">
    <property type="protein sequence ID" value="KYO39091.1"/>
    <property type="molecule type" value="Genomic_DNA"/>
</dbReference>
<dbReference type="AlphaFoldDB" id="A0A151NQH3"/>
<reference evidence="1 2" key="1">
    <citation type="journal article" date="2012" name="Genome Biol.">
        <title>Sequencing three crocodilian genomes to illuminate the evolution of archosaurs and amniotes.</title>
        <authorList>
            <person name="St John J.A."/>
            <person name="Braun E.L."/>
            <person name="Isberg S.R."/>
            <person name="Miles L.G."/>
            <person name="Chong A.Y."/>
            <person name="Gongora J."/>
            <person name="Dalzell P."/>
            <person name="Moran C."/>
            <person name="Bed'hom B."/>
            <person name="Abzhanov A."/>
            <person name="Burgess S.C."/>
            <person name="Cooksey A.M."/>
            <person name="Castoe T.A."/>
            <person name="Crawford N.G."/>
            <person name="Densmore L.D."/>
            <person name="Drew J.C."/>
            <person name="Edwards S.V."/>
            <person name="Faircloth B.C."/>
            <person name="Fujita M.K."/>
            <person name="Greenwold M.J."/>
            <person name="Hoffmann F.G."/>
            <person name="Howard J.M."/>
            <person name="Iguchi T."/>
            <person name="Janes D.E."/>
            <person name="Khan S.Y."/>
            <person name="Kohno S."/>
            <person name="de Koning A.J."/>
            <person name="Lance S.L."/>
            <person name="McCarthy F.M."/>
            <person name="McCormack J.E."/>
            <person name="Merchant M.E."/>
            <person name="Peterson D.G."/>
            <person name="Pollock D.D."/>
            <person name="Pourmand N."/>
            <person name="Raney B.J."/>
            <person name="Roessler K.A."/>
            <person name="Sanford J.R."/>
            <person name="Sawyer R.H."/>
            <person name="Schmidt C.J."/>
            <person name="Triplett E.W."/>
            <person name="Tuberville T.D."/>
            <person name="Venegas-Anaya M."/>
            <person name="Howard J.T."/>
            <person name="Jarvis E.D."/>
            <person name="Guillette L.J.Jr."/>
            <person name="Glenn T.C."/>
            <person name="Green R.E."/>
            <person name="Ray D.A."/>
        </authorList>
    </citation>
    <scope>NUCLEOTIDE SEQUENCE [LARGE SCALE GENOMIC DNA]</scope>
    <source>
        <strain evidence="1">KSC_2009_1</strain>
    </source>
</reference>